<feature type="compositionally biased region" description="Polar residues" evidence="17">
    <location>
        <begin position="1"/>
        <end position="14"/>
    </location>
</feature>
<keyword evidence="7" id="KW-0479">Metal-binding</keyword>
<keyword evidence="11" id="KW-0460">Magnesium</keyword>
<dbReference type="PANTHER" id="PTHR10903:SF135">
    <property type="entry name" value="TRANSLOCASE OF CHLOROPLAST 120, CHLOROPLASTIC-RELATED"/>
    <property type="match status" value="1"/>
</dbReference>
<accession>A0ABR3FDV9</accession>
<evidence type="ECO:0000259" key="18">
    <source>
        <dbReference type="Pfam" id="PF04548"/>
    </source>
</evidence>
<dbReference type="Gene3D" id="3.40.50.300">
    <property type="entry name" value="P-loop containing nucleotide triphosphate hydrolases"/>
    <property type="match status" value="1"/>
</dbReference>
<keyword evidence="12" id="KW-0653">Protein transport</keyword>
<dbReference type="Proteomes" id="UP001465976">
    <property type="component" value="Unassembled WGS sequence"/>
</dbReference>
<evidence type="ECO:0000256" key="12">
    <source>
        <dbReference type="ARBA" id="ARBA00022927"/>
    </source>
</evidence>
<feature type="domain" description="AIG1-type G" evidence="18">
    <location>
        <begin position="168"/>
        <end position="304"/>
    </location>
</feature>
<name>A0ABR3FDV9_9AGAR</name>
<evidence type="ECO:0000256" key="13">
    <source>
        <dbReference type="ARBA" id="ARBA00022989"/>
    </source>
</evidence>
<evidence type="ECO:0000313" key="19">
    <source>
        <dbReference type="EMBL" id="KAL0573455.1"/>
    </source>
</evidence>
<dbReference type="InterPro" id="IPR006703">
    <property type="entry name" value="G_AIG1"/>
</dbReference>
<comment type="cofactor">
    <cofactor evidence="1">
        <name>Mg(2+)</name>
        <dbReference type="ChEBI" id="CHEBI:18420"/>
    </cofactor>
</comment>
<keyword evidence="10" id="KW-1002">Plastid outer membrane</keyword>
<dbReference type="InterPro" id="IPR045058">
    <property type="entry name" value="GIMA/IAN/Toc"/>
</dbReference>
<keyword evidence="4" id="KW-0150">Chloroplast</keyword>
<keyword evidence="3" id="KW-0813">Transport</keyword>
<keyword evidence="13" id="KW-1133">Transmembrane helix</keyword>
<evidence type="ECO:0000256" key="5">
    <source>
        <dbReference type="ARBA" id="ARBA00022640"/>
    </source>
</evidence>
<feature type="compositionally biased region" description="Polar residues" evidence="17">
    <location>
        <begin position="26"/>
        <end position="44"/>
    </location>
</feature>
<protein>
    <recommendedName>
        <fullName evidence="18">AIG1-type G domain-containing protein</fullName>
    </recommendedName>
</protein>
<evidence type="ECO:0000256" key="9">
    <source>
        <dbReference type="ARBA" id="ARBA00022801"/>
    </source>
</evidence>
<dbReference type="SUPFAM" id="SSF52540">
    <property type="entry name" value="P-loop containing nucleoside triphosphate hydrolases"/>
    <property type="match status" value="1"/>
</dbReference>
<evidence type="ECO:0000256" key="10">
    <source>
        <dbReference type="ARBA" id="ARBA00022805"/>
    </source>
</evidence>
<evidence type="ECO:0000256" key="1">
    <source>
        <dbReference type="ARBA" id="ARBA00001946"/>
    </source>
</evidence>
<evidence type="ECO:0000256" key="17">
    <source>
        <dbReference type="SAM" id="MobiDB-lite"/>
    </source>
</evidence>
<evidence type="ECO:0000313" key="20">
    <source>
        <dbReference type="Proteomes" id="UP001465976"/>
    </source>
</evidence>
<keyword evidence="20" id="KW-1185">Reference proteome</keyword>
<feature type="compositionally biased region" description="Basic and acidic residues" evidence="17">
    <location>
        <begin position="470"/>
        <end position="481"/>
    </location>
</feature>
<feature type="region of interest" description="Disordered" evidence="17">
    <location>
        <begin position="452"/>
        <end position="495"/>
    </location>
</feature>
<gene>
    <name evidence="19" type="ORF">V5O48_008510</name>
</gene>
<keyword evidence="8" id="KW-0547">Nucleotide-binding</keyword>
<comment type="caution">
    <text evidence="19">The sequence shown here is derived from an EMBL/GenBank/DDBJ whole genome shotgun (WGS) entry which is preliminary data.</text>
</comment>
<dbReference type="EMBL" id="JBAHYK010000504">
    <property type="protein sequence ID" value="KAL0573455.1"/>
    <property type="molecule type" value="Genomic_DNA"/>
</dbReference>
<feature type="compositionally biased region" description="Basic and acidic residues" evidence="17">
    <location>
        <begin position="452"/>
        <end position="461"/>
    </location>
</feature>
<comment type="subcellular location">
    <subcellularLocation>
        <location evidence="2">Membrane</location>
        <topology evidence="2">Single-pass membrane protein</topology>
    </subcellularLocation>
    <subcellularLocation>
        <location evidence="16">Plastid</location>
        <location evidence="16">Chloroplast outer membrane</location>
    </subcellularLocation>
</comment>
<dbReference type="Pfam" id="PF04548">
    <property type="entry name" value="AIG1"/>
    <property type="match status" value="1"/>
</dbReference>
<organism evidence="19 20">
    <name type="scientific">Marasmius crinis-equi</name>
    <dbReference type="NCBI Taxonomy" id="585013"/>
    <lineage>
        <taxon>Eukaryota</taxon>
        <taxon>Fungi</taxon>
        <taxon>Dikarya</taxon>
        <taxon>Basidiomycota</taxon>
        <taxon>Agaricomycotina</taxon>
        <taxon>Agaricomycetes</taxon>
        <taxon>Agaricomycetidae</taxon>
        <taxon>Agaricales</taxon>
        <taxon>Marasmiineae</taxon>
        <taxon>Marasmiaceae</taxon>
        <taxon>Marasmius</taxon>
    </lineage>
</organism>
<sequence length="495" mass="54267">MASTQAQRKSTGSLFASRLFSRSKGSKTSSLGHHGNFSSSSETLTAHAVNQKPPPKTENDPASGKNDTSIPQKMSRKAASVNNLKSSNGIEANKAGRNKPSSVDGSVLDVSSESNHSKVTRKAPPTHRAVSDYRASNGASESLEPTGHSTSSSMSDTPTASGPPPLYIAVMGVTGSGKSQFINTASSADCRDVGHTLESCTAKVDVSPSFILDGREVVLVDTPGFDDSTRSDAEILGEISVYLAESYKMQQKLAGIIYLHRISDVRVGGMAVKNFNMFRKLCGDTTLKNVVIVTTRWDDVAGQGTIGEQRERELMTKPNLFQPALAKDAKMLRYHNTFESACDILRAVMSNTPLPLLIQEEMVDNHRKLVDTTAGGEVNQQLEKLMEQHRKDIEELKKMKDADLAEKDAELKRLHEELVKLKQDSQNLALPHASRKEAHDRKMRDELRAAEKTMHDARQELGQDGQGNREQTREKLADAGRRQRRAKRSAQCVIM</sequence>
<feature type="region of interest" description="Disordered" evidence="17">
    <location>
        <begin position="1"/>
        <end position="165"/>
    </location>
</feature>
<evidence type="ECO:0000256" key="8">
    <source>
        <dbReference type="ARBA" id="ARBA00022741"/>
    </source>
</evidence>
<proteinExistence type="predicted"/>
<keyword evidence="14" id="KW-0342">GTP-binding</keyword>
<feature type="compositionally biased region" description="Polar residues" evidence="17">
    <location>
        <begin position="147"/>
        <end position="160"/>
    </location>
</feature>
<reference evidence="19 20" key="1">
    <citation type="submission" date="2024-02" db="EMBL/GenBank/DDBJ databases">
        <title>A draft genome for the cacao thread blight pathogen Marasmius crinis-equi.</title>
        <authorList>
            <person name="Cohen S.P."/>
            <person name="Baruah I.K."/>
            <person name="Amoako-Attah I."/>
            <person name="Bukari Y."/>
            <person name="Meinhardt L.W."/>
            <person name="Bailey B.A."/>
        </authorList>
    </citation>
    <scope>NUCLEOTIDE SEQUENCE [LARGE SCALE GENOMIC DNA]</scope>
    <source>
        <strain evidence="19 20">GH-76</strain>
    </source>
</reference>
<evidence type="ECO:0000256" key="11">
    <source>
        <dbReference type="ARBA" id="ARBA00022842"/>
    </source>
</evidence>
<evidence type="ECO:0000256" key="14">
    <source>
        <dbReference type="ARBA" id="ARBA00023134"/>
    </source>
</evidence>
<keyword evidence="5" id="KW-0934">Plastid</keyword>
<evidence type="ECO:0000256" key="4">
    <source>
        <dbReference type="ARBA" id="ARBA00022528"/>
    </source>
</evidence>
<evidence type="ECO:0000256" key="16">
    <source>
        <dbReference type="ARBA" id="ARBA00024013"/>
    </source>
</evidence>
<dbReference type="InterPro" id="IPR027417">
    <property type="entry name" value="P-loop_NTPase"/>
</dbReference>
<evidence type="ECO:0000256" key="15">
    <source>
        <dbReference type="ARBA" id="ARBA00023136"/>
    </source>
</evidence>
<dbReference type="PANTHER" id="PTHR10903">
    <property type="entry name" value="GTPASE, IMAP FAMILY MEMBER-RELATED"/>
    <property type="match status" value="1"/>
</dbReference>
<keyword evidence="15" id="KW-0472">Membrane</keyword>
<keyword evidence="9" id="KW-0378">Hydrolase</keyword>
<evidence type="ECO:0000256" key="7">
    <source>
        <dbReference type="ARBA" id="ARBA00022723"/>
    </source>
</evidence>
<feature type="compositionally biased region" description="Low complexity" evidence="17">
    <location>
        <begin position="101"/>
        <end position="114"/>
    </location>
</feature>
<feature type="compositionally biased region" description="Polar residues" evidence="17">
    <location>
        <begin position="80"/>
        <end position="90"/>
    </location>
</feature>
<evidence type="ECO:0000256" key="6">
    <source>
        <dbReference type="ARBA" id="ARBA00022692"/>
    </source>
</evidence>
<keyword evidence="6" id="KW-0812">Transmembrane</keyword>
<evidence type="ECO:0000256" key="2">
    <source>
        <dbReference type="ARBA" id="ARBA00004167"/>
    </source>
</evidence>
<evidence type="ECO:0000256" key="3">
    <source>
        <dbReference type="ARBA" id="ARBA00022448"/>
    </source>
</evidence>